<dbReference type="PANTHER" id="PTHR24403">
    <property type="entry name" value="ZINC FINGER PROTEIN"/>
    <property type="match status" value="1"/>
</dbReference>
<dbReference type="Gene3D" id="3.30.160.60">
    <property type="entry name" value="Classic Zinc Finger"/>
    <property type="match status" value="8"/>
</dbReference>
<feature type="domain" description="C2H2-type" evidence="7">
    <location>
        <begin position="1955"/>
        <end position="1982"/>
    </location>
</feature>
<keyword evidence="1" id="KW-0479">Metal-binding</keyword>
<feature type="domain" description="C2H2-type" evidence="7">
    <location>
        <begin position="2123"/>
        <end position="2151"/>
    </location>
</feature>
<feature type="region of interest" description="Disordered" evidence="6">
    <location>
        <begin position="2451"/>
        <end position="2504"/>
    </location>
</feature>
<feature type="domain" description="C2H2-type" evidence="7">
    <location>
        <begin position="328"/>
        <end position="357"/>
    </location>
</feature>
<feature type="compositionally biased region" description="Polar residues" evidence="6">
    <location>
        <begin position="2475"/>
        <end position="2484"/>
    </location>
</feature>
<feature type="region of interest" description="Disordered" evidence="6">
    <location>
        <begin position="2066"/>
        <end position="2115"/>
    </location>
</feature>
<dbReference type="SMART" id="SM00355">
    <property type="entry name" value="ZnF_C2H2"/>
    <property type="match status" value="31"/>
</dbReference>
<accession>A0A8S4A258</accession>
<evidence type="ECO:0000256" key="1">
    <source>
        <dbReference type="ARBA" id="ARBA00022723"/>
    </source>
</evidence>
<dbReference type="InterPro" id="IPR013087">
    <property type="entry name" value="Znf_C2H2_type"/>
</dbReference>
<dbReference type="GO" id="GO:0005634">
    <property type="term" value="C:nucleus"/>
    <property type="evidence" value="ECO:0007669"/>
    <property type="project" value="TreeGrafter"/>
</dbReference>
<dbReference type="SUPFAM" id="SSF57667">
    <property type="entry name" value="beta-beta-alpha zinc fingers"/>
    <property type="match status" value="1"/>
</dbReference>
<feature type="compositionally biased region" description="Acidic residues" evidence="6">
    <location>
        <begin position="2461"/>
        <end position="2472"/>
    </location>
</feature>
<feature type="region of interest" description="Disordered" evidence="6">
    <location>
        <begin position="1849"/>
        <end position="1876"/>
    </location>
</feature>
<evidence type="ECO:0000259" key="7">
    <source>
        <dbReference type="PROSITE" id="PS50157"/>
    </source>
</evidence>
<dbReference type="EMBL" id="CAJHNH020007268">
    <property type="protein sequence ID" value="CAG5134508.1"/>
    <property type="molecule type" value="Genomic_DNA"/>
</dbReference>
<reference evidence="8" key="1">
    <citation type="submission" date="2021-04" db="EMBL/GenBank/DDBJ databases">
        <authorList>
            <consortium name="Molecular Ecology Group"/>
        </authorList>
    </citation>
    <scope>NUCLEOTIDE SEQUENCE</scope>
</reference>
<proteinExistence type="predicted"/>
<keyword evidence="4" id="KW-0862">Zinc</keyword>
<feature type="compositionally biased region" description="Acidic residues" evidence="6">
    <location>
        <begin position="2289"/>
        <end position="2298"/>
    </location>
</feature>
<evidence type="ECO:0000256" key="4">
    <source>
        <dbReference type="ARBA" id="ARBA00022833"/>
    </source>
</evidence>
<feature type="compositionally biased region" description="Low complexity" evidence="6">
    <location>
        <begin position="2071"/>
        <end position="2098"/>
    </location>
</feature>
<dbReference type="GO" id="GO:0008270">
    <property type="term" value="F:zinc ion binding"/>
    <property type="evidence" value="ECO:0007669"/>
    <property type="project" value="UniProtKB-KW"/>
</dbReference>
<dbReference type="PROSITE" id="PS00028">
    <property type="entry name" value="ZINC_FINGER_C2H2_1"/>
    <property type="match status" value="6"/>
</dbReference>
<evidence type="ECO:0000313" key="9">
    <source>
        <dbReference type="Proteomes" id="UP000678393"/>
    </source>
</evidence>
<name>A0A8S4A258_9EUPU</name>
<feature type="compositionally biased region" description="Low complexity" evidence="6">
    <location>
        <begin position="1238"/>
        <end position="1247"/>
    </location>
</feature>
<feature type="compositionally biased region" description="Polar residues" evidence="6">
    <location>
        <begin position="108"/>
        <end position="130"/>
    </location>
</feature>
<keyword evidence="2" id="KW-0677">Repeat</keyword>
<evidence type="ECO:0000256" key="3">
    <source>
        <dbReference type="ARBA" id="ARBA00022771"/>
    </source>
</evidence>
<feature type="compositionally biased region" description="Acidic residues" evidence="6">
    <location>
        <begin position="1585"/>
        <end position="1601"/>
    </location>
</feature>
<feature type="compositionally biased region" description="Polar residues" evidence="6">
    <location>
        <begin position="140"/>
        <end position="149"/>
    </location>
</feature>
<feature type="region of interest" description="Disordered" evidence="6">
    <location>
        <begin position="1802"/>
        <end position="1823"/>
    </location>
</feature>
<sequence>MSCALRALKKAKALIREVTSLGVISFMARVAGKVPLDKDPDKKKQDDGKSVQNMRETSSNDKKMKESILPSQDSPSEDCQSVVKDPEVIQSVVKDPEVSQKVGKDPEVSQNVGKDPEVSQNQPQSGSTDTGSDKKDHTLGSESNKSQNVSEKKHTGKELCKLKEALTLDSPVSETSTVDVEPSVMEENPHKSETDCGLKIVASFSLHNMEHHESDAEKRKTILEEVIQPNFFLSTPVEKEQILSFLGPDRPVFKSSDNSCTAMLPPPPLQPSPFHLPVSTHQAAGSGLKSAVKNSNFFVCGFNCLFSSLGTNDFLEHTMNIHSTETYFPCFYCGHRSPNEADLVRHISNHTHTHSSSLSLYVCGNSGCRFGTNMMGDYITHIKTSHSDILEPMCYSCGDTFSEASMLQAHVEDNVIHIVNCPHCSSKATDRKTILTHISSAHPGKPKMVSVAKQLICYDRKINNYQQIVHLREMLPPALTPAPFATGASVSDQMLKSHELPGEKITGRLLPDVNTLVSSLSPRDVQMSASEEMPLVDRLKAATPESGKSPASESSDFETMRVKEEVNEEAEESGDGAGEDSRSAYIVDENGIRRRLYVPMSERKAENYRCKHCTFIARDSKRMHCHEKSHGMPPTKKERFKCMFCPQGFDSELKFRLHITCHPGLIKFLLYRCKKCEFDSNQKHIIVRHITCNRDRKHRGFGPLEDQYTVVSRSLESRVLECERCDYMTRHKIHMTIHYQRMHNILKDKADFTIENLMPTDTPVASPAPSHGAPSPSSSSSSLFKNLSSPGSFPGDSFDFTKPSASAKNSKSKSSSDSPVFTPAQIVERNEIFNRMVSQQAALQSGHIMENQMRKFKCPICKYLLPKAADLKNHVKRHSEIGQITLVMFRCRYCSCMSTARELLYEHLVDKHPGKSIALVKKIVVIDTADVDKSFAETSVEESLDQLEESLQKEMMSTLNSGSPVAANGLSSSYEQIFVLPEGEETFTISLQCPRCSYSSYVRSDIVDHIKSLHPEVQVIGGDEDIDNFARASEGLPQKSKTHRSRLDSQEDVLILPDDQVFNEPTLCSRCDFATMFRKDMVDHLQQNHPEISVMGHKSYPVQASAIEQSEEPTDESCVVGSASLDAKLRCLYENYGTQMKCLICGTERPKKFFIHVHILRHLNIYLWKCTFCPHRGLQKYKMIDHIKKIHPGKPLSVRYLRVDVEDKVSLFLSQFNVIKNRKASLDEGSYVPFASDELSDQASSDSSRSRQRSPGPGNDSSCAHSLGSEELDAKISCMYDNFNDVQFKCRVCPSQFRRKFAMHRHIIISHLKVALLSCAYCGMEGVERHQLVDHILTCHKPAPISILNLDIDLYKMASDFLAKMAAKAQNGSYDTSYSGISEGSSPLFSNSDMGEEGDYNQNSSFNPNTKLKFGSMKYNKFMKPPTFRFGNKVPGTSNLKTNRKVDPDVVMLGRHALDKKLSCLYQERPTGQLRCLVCRWEFPRKYPLHRHIMLKHLKLSLVGCPYCPFEGIEKYNVTTHVREEHKDKPINIKFTQPDVETRVRQFVDNMANIGGTGHEDLIQKPQSKRQLMQAASKLVKQSDDEMDNNDDNDDDEDENEEKNGGRQRTPHGGLVVAMFGKKKQSCDKDIIVKTEVDEEQMEEGSALQTNNEEFNDYKREEELVDDKTSFEFLDSDSCPVKYSPGSSYVPGFYRSPAGGKAKALDVITKIKVLKSKEGPIMKYYCEKCKFTSLHRSNIVRHIYKIHEKYQTHTCPTCHYQTLSPMLMERHLEKAHQDDRTKEDSHAQKSFSKSFMGMPIVKRKKKSTPIKRPEVKTEDSNSYTGPKHYACAYCYYETNTQADILQHTRDNHSQGDSSTAESKSSPAVETSTAKSEDASSACWDGSKKAVKRKWQDEEEGVYKRKRRFIFEKGNELIQCGHCEIKETSMSRMQDHITWDHPGLLFQAKQIPAWRFLCKSCSVKTMATSKMKYHLNRHISYRPYTCVTCGAFFPSPDQCRRHSRSQAHEEQYTYVRNPKKEAKVEELLEATRQLALKVQEEAVRNPDFDMTQADNFISKFQDSKSNLKKNLKGSNSKQSKKAAAAAAAADFAQNNQAAAGEPKAQKKQHGKSPQVISTEQEVTIKCYYCEYTSSNVSSVNIHHKETHPGKKFLWTEIERGFTCDSTGEALVDCDSVPGASMDVGYTTRMTLSSGSNTMRFKCKTCDFSSFVIQAMKSHLKSHQPKGFICPYCSRSFSGKEKLMRHQYCLHKGQPLWVIHLRRSGVVGATSVKKGKGVSEEDSASTVQEDTTLEDDDEANSSDKLARTSQAAPTTYVCNECSFSSESLYHFRRHLAQKHQESKRKGADNSFGESSLKCSYCPFLAETEADFDSHTETHLSIGSFLCGYCDYTAPDRSGVQQHLATDHGSLEPKFSEMSARESKSCLDRKERPLLLNLKPKVAVERIPDSVLTQYGYQTSEADTSSDNDDNDNEESTLASGDQNSQKPVLFEEPQSESSNDDRLMPAEETSQLSVLDNEESNSSQSSNHSVRANDQEDNFIADNFDINLNVPTDSDELARELGLVEDETSCVLGSDADMMIMQFGGIVDKGDDLPEENIHSATLESEEREHDKSVPCLSPDVQGSSSFCSKDSTLFAAQENGEDDDDDDSAVTFDNDIMLASPLPMISLGDDVSVSPLNVESKVNNISSLSLGNSVVAMDVDTCSEVLLDI</sequence>
<evidence type="ECO:0000256" key="6">
    <source>
        <dbReference type="SAM" id="MobiDB-lite"/>
    </source>
</evidence>
<feature type="compositionally biased region" description="Basic and acidic residues" evidence="6">
    <location>
        <begin position="35"/>
        <end position="49"/>
    </location>
</feature>
<dbReference type="GO" id="GO:0010468">
    <property type="term" value="P:regulation of gene expression"/>
    <property type="evidence" value="ECO:0007669"/>
    <property type="project" value="TreeGrafter"/>
</dbReference>
<feature type="compositionally biased region" description="Low complexity" evidence="6">
    <location>
        <begin position="767"/>
        <end position="792"/>
    </location>
</feature>
<dbReference type="PROSITE" id="PS50157">
    <property type="entry name" value="ZINC_FINGER_C2H2_2"/>
    <property type="match status" value="6"/>
</dbReference>
<feature type="domain" description="C2H2-type" evidence="7">
    <location>
        <begin position="2226"/>
        <end position="2254"/>
    </location>
</feature>
<feature type="region of interest" description="Disordered" evidence="6">
    <location>
        <begin position="170"/>
        <end position="193"/>
    </location>
</feature>
<feature type="region of interest" description="Disordered" evidence="6">
    <location>
        <begin position="32"/>
        <end position="156"/>
    </location>
</feature>
<evidence type="ECO:0000313" key="8">
    <source>
        <dbReference type="EMBL" id="CAG5134508.1"/>
    </source>
</evidence>
<organism evidence="8 9">
    <name type="scientific">Candidula unifasciata</name>
    <dbReference type="NCBI Taxonomy" id="100452"/>
    <lineage>
        <taxon>Eukaryota</taxon>
        <taxon>Metazoa</taxon>
        <taxon>Spiralia</taxon>
        <taxon>Lophotrochozoa</taxon>
        <taxon>Mollusca</taxon>
        <taxon>Gastropoda</taxon>
        <taxon>Heterobranchia</taxon>
        <taxon>Euthyneura</taxon>
        <taxon>Panpulmonata</taxon>
        <taxon>Eupulmonata</taxon>
        <taxon>Stylommatophora</taxon>
        <taxon>Helicina</taxon>
        <taxon>Helicoidea</taxon>
        <taxon>Geomitridae</taxon>
        <taxon>Candidula</taxon>
    </lineage>
</organism>
<dbReference type="Proteomes" id="UP000678393">
    <property type="component" value="Unassembled WGS sequence"/>
</dbReference>
<dbReference type="OrthoDB" id="6160531at2759"/>
<feature type="region of interest" description="Disordered" evidence="6">
    <location>
        <begin position="1238"/>
        <end position="1266"/>
    </location>
</feature>
<keyword evidence="9" id="KW-1185">Reference proteome</keyword>
<feature type="region of interest" description="Disordered" evidence="6">
    <location>
        <begin position="758"/>
        <end position="821"/>
    </location>
</feature>
<dbReference type="InterPro" id="IPR036236">
    <property type="entry name" value="Znf_C2H2_sf"/>
</dbReference>
<feature type="compositionally biased region" description="Acidic residues" evidence="6">
    <location>
        <begin position="566"/>
        <end position="578"/>
    </location>
</feature>
<feature type="compositionally biased region" description="Polar residues" evidence="6">
    <location>
        <begin position="1854"/>
        <end position="1873"/>
    </location>
</feature>
<gene>
    <name evidence="8" type="ORF">CUNI_LOCUS20066</name>
</gene>
<feature type="region of interest" description="Disordered" evidence="6">
    <location>
        <begin position="2510"/>
        <end position="2529"/>
    </location>
</feature>
<evidence type="ECO:0000256" key="5">
    <source>
        <dbReference type="PROSITE-ProRule" id="PRU00042"/>
    </source>
</evidence>
<feature type="region of interest" description="Disordered" evidence="6">
    <location>
        <begin position="1574"/>
        <end position="1613"/>
    </location>
</feature>
<keyword evidence="3 5" id="KW-0863">Zinc-finger</keyword>
<evidence type="ECO:0000256" key="2">
    <source>
        <dbReference type="ARBA" id="ARBA00022737"/>
    </source>
</evidence>
<feature type="compositionally biased region" description="Low complexity" evidence="6">
    <location>
        <begin position="802"/>
        <end position="819"/>
    </location>
</feature>
<dbReference type="InterPro" id="IPR050688">
    <property type="entry name" value="Zinc_finger/UBP_domain"/>
</dbReference>
<feature type="region of interest" description="Disordered" evidence="6">
    <location>
        <begin position="540"/>
        <end position="582"/>
    </location>
</feature>
<feature type="region of interest" description="Disordered" evidence="6">
    <location>
        <begin position="2268"/>
        <end position="2305"/>
    </location>
</feature>
<feature type="compositionally biased region" description="Polar residues" evidence="6">
    <location>
        <begin position="69"/>
        <end position="79"/>
    </location>
</feature>
<feature type="domain" description="C2H2-type" evidence="7">
    <location>
        <begin position="1983"/>
        <end position="2012"/>
    </location>
</feature>
<feature type="compositionally biased region" description="Low complexity" evidence="6">
    <location>
        <begin position="2518"/>
        <end position="2527"/>
    </location>
</feature>
<protein>
    <recommendedName>
        <fullName evidence="7">C2H2-type domain-containing protein</fullName>
    </recommendedName>
</protein>
<dbReference type="PANTHER" id="PTHR24403:SF67">
    <property type="entry name" value="FI01116P-RELATED"/>
    <property type="match status" value="1"/>
</dbReference>
<feature type="domain" description="C2H2-type" evidence="7">
    <location>
        <begin position="392"/>
        <end position="422"/>
    </location>
</feature>
<comment type="caution">
    <text evidence="8">The sequence shown here is derived from an EMBL/GenBank/DDBJ whole genome shotgun (WGS) entry which is preliminary data.</text>
</comment>
<feature type="compositionally biased region" description="Basic and acidic residues" evidence="6">
    <location>
        <begin position="94"/>
        <end position="107"/>
    </location>
</feature>